<dbReference type="InterPro" id="IPR051908">
    <property type="entry name" value="Ribosomal_N-acetyltransferase"/>
</dbReference>
<dbReference type="AlphaFoldDB" id="A0AA37WR64"/>
<dbReference type="EMBL" id="BSPL01000016">
    <property type="protein sequence ID" value="GLS70645.1"/>
    <property type="molecule type" value="Genomic_DNA"/>
</dbReference>
<evidence type="ECO:0000313" key="3">
    <source>
        <dbReference type="EMBL" id="GLS70645.1"/>
    </source>
</evidence>
<keyword evidence="4" id="KW-1185">Reference proteome</keyword>
<dbReference type="GO" id="GO:0008999">
    <property type="term" value="F:protein-N-terminal-alanine acetyltransferase activity"/>
    <property type="evidence" value="ECO:0007669"/>
    <property type="project" value="TreeGrafter"/>
</dbReference>
<name>A0AA37WR64_9HYPH</name>
<dbReference type="RefSeq" id="WP_238196526.1">
    <property type="nucleotide sequence ID" value="NZ_BPQZ01000011.1"/>
</dbReference>
<proteinExistence type="predicted"/>
<dbReference type="InterPro" id="IPR016181">
    <property type="entry name" value="Acyl_CoA_acyltransferase"/>
</dbReference>
<dbReference type="Pfam" id="PF13302">
    <property type="entry name" value="Acetyltransf_3"/>
    <property type="match status" value="1"/>
</dbReference>
<feature type="domain" description="N-acetyltransferase" evidence="2">
    <location>
        <begin position="36"/>
        <end position="193"/>
    </location>
</feature>
<gene>
    <name evidence="3" type="ORF">GCM10007890_26580</name>
</gene>
<dbReference type="Gene3D" id="3.40.630.30">
    <property type="match status" value="1"/>
</dbReference>
<dbReference type="SUPFAM" id="SSF55729">
    <property type="entry name" value="Acyl-CoA N-acyltransferases (Nat)"/>
    <property type="match status" value="1"/>
</dbReference>
<accession>A0AA37WR64</accession>
<sequence>MSARLNEFGQPIGPDLSDWTARPRPPRSPMEGRTCRVVPLVAEAHTAGLFATYSAASDTRGWTYLGDEMPTSEAVYRARLEAMETSQDPLFHVVLDRASGEALGIASYLRIDPGNGVIEVGHLHFGPKLQRAPAATEAMALMMTRAFDELGYRRYEWKCDSLNAPSRAAALRLGFTFEGIFRNAVVVKGRSRDTAWFSITDAEWPRVRAGFAAWLDPANFDAEGRQRRGLAELREAVR</sequence>
<dbReference type="InterPro" id="IPR000182">
    <property type="entry name" value="GNAT_dom"/>
</dbReference>
<dbReference type="Proteomes" id="UP001157440">
    <property type="component" value="Unassembled WGS sequence"/>
</dbReference>
<reference evidence="4" key="1">
    <citation type="journal article" date="2019" name="Int. J. Syst. Evol. Microbiol.">
        <title>The Global Catalogue of Microorganisms (GCM) 10K type strain sequencing project: providing services to taxonomists for standard genome sequencing and annotation.</title>
        <authorList>
            <consortium name="The Broad Institute Genomics Platform"/>
            <consortium name="The Broad Institute Genome Sequencing Center for Infectious Disease"/>
            <person name="Wu L."/>
            <person name="Ma J."/>
        </authorList>
    </citation>
    <scope>NUCLEOTIDE SEQUENCE [LARGE SCALE GENOMIC DNA]</scope>
    <source>
        <strain evidence="4">NBRC 103632</strain>
    </source>
</reference>
<protein>
    <submittedName>
        <fullName evidence="3">N-acetyltransferase</fullName>
    </submittedName>
</protein>
<evidence type="ECO:0000313" key="4">
    <source>
        <dbReference type="Proteomes" id="UP001157440"/>
    </source>
</evidence>
<organism evidence="3 4">
    <name type="scientific">Methylobacterium tardum</name>
    <dbReference type="NCBI Taxonomy" id="374432"/>
    <lineage>
        <taxon>Bacteria</taxon>
        <taxon>Pseudomonadati</taxon>
        <taxon>Pseudomonadota</taxon>
        <taxon>Alphaproteobacteria</taxon>
        <taxon>Hyphomicrobiales</taxon>
        <taxon>Methylobacteriaceae</taxon>
        <taxon>Methylobacterium</taxon>
    </lineage>
</organism>
<evidence type="ECO:0000259" key="2">
    <source>
        <dbReference type="PROSITE" id="PS51186"/>
    </source>
</evidence>
<evidence type="ECO:0000256" key="1">
    <source>
        <dbReference type="SAM" id="MobiDB-lite"/>
    </source>
</evidence>
<dbReference type="FunFam" id="3.40.630.30:FF:000047">
    <property type="entry name" value="Acetyltransferase, GNAT family"/>
    <property type="match status" value="1"/>
</dbReference>
<comment type="caution">
    <text evidence="3">The sequence shown here is derived from an EMBL/GenBank/DDBJ whole genome shotgun (WGS) entry which is preliminary data.</text>
</comment>
<feature type="region of interest" description="Disordered" evidence="1">
    <location>
        <begin position="1"/>
        <end position="32"/>
    </location>
</feature>
<dbReference type="GO" id="GO:1990189">
    <property type="term" value="F:protein N-terminal-serine acetyltransferase activity"/>
    <property type="evidence" value="ECO:0007669"/>
    <property type="project" value="TreeGrafter"/>
</dbReference>
<dbReference type="PROSITE" id="PS51186">
    <property type="entry name" value="GNAT"/>
    <property type="match status" value="1"/>
</dbReference>
<dbReference type="PANTHER" id="PTHR43441:SF2">
    <property type="entry name" value="FAMILY ACETYLTRANSFERASE, PUTATIVE (AFU_ORTHOLOGUE AFUA_7G00850)-RELATED"/>
    <property type="match status" value="1"/>
</dbReference>
<dbReference type="PANTHER" id="PTHR43441">
    <property type="entry name" value="RIBOSOMAL-PROTEIN-SERINE ACETYLTRANSFERASE"/>
    <property type="match status" value="1"/>
</dbReference>